<keyword evidence="1" id="KW-0597">Phosphoprotein</keyword>
<protein>
    <submittedName>
        <fullName evidence="3">Response regulator</fullName>
    </submittedName>
</protein>
<evidence type="ECO:0000313" key="4">
    <source>
        <dbReference type="Proteomes" id="UP001596958"/>
    </source>
</evidence>
<gene>
    <name evidence="3" type="ORF">ACFQZS_18625</name>
</gene>
<evidence type="ECO:0000313" key="3">
    <source>
        <dbReference type="EMBL" id="MFD0752175.1"/>
    </source>
</evidence>
<dbReference type="Gene3D" id="3.40.50.2300">
    <property type="match status" value="1"/>
</dbReference>
<dbReference type="PANTHER" id="PTHR44520">
    <property type="entry name" value="RESPONSE REGULATOR RCP1-RELATED"/>
    <property type="match status" value="1"/>
</dbReference>
<organism evidence="3 4">
    <name type="scientific">Mucilaginibacter calamicampi</name>
    <dbReference type="NCBI Taxonomy" id="1302352"/>
    <lineage>
        <taxon>Bacteria</taxon>
        <taxon>Pseudomonadati</taxon>
        <taxon>Bacteroidota</taxon>
        <taxon>Sphingobacteriia</taxon>
        <taxon>Sphingobacteriales</taxon>
        <taxon>Sphingobacteriaceae</taxon>
        <taxon>Mucilaginibacter</taxon>
    </lineage>
</organism>
<dbReference type="PROSITE" id="PS50110">
    <property type="entry name" value="RESPONSE_REGULATORY"/>
    <property type="match status" value="1"/>
</dbReference>
<feature type="modified residue" description="4-aspartylphosphate" evidence="1">
    <location>
        <position position="62"/>
    </location>
</feature>
<comment type="caution">
    <text evidence="3">The sequence shown here is derived from an EMBL/GenBank/DDBJ whole genome shotgun (WGS) entry which is preliminary data.</text>
</comment>
<dbReference type="PANTHER" id="PTHR44520:SF2">
    <property type="entry name" value="RESPONSE REGULATOR RCP1"/>
    <property type="match status" value="1"/>
</dbReference>
<keyword evidence="4" id="KW-1185">Reference proteome</keyword>
<dbReference type="SMART" id="SM00448">
    <property type="entry name" value="REC"/>
    <property type="match status" value="1"/>
</dbReference>
<proteinExistence type="predicted"/>
<dbReference type="Pfam" id="PF00072">
    <property type="entry name" value="Response_reg"/>
    <property type="match status" value="1"/>
</dbReference>
<name>A0ABW2Z240_9SPHI</name>
<dbReference type="SUPFAM" id="SSF52172">
    <property type="entry name" value="CheY-like"/>
    <property type="match status" value="1"/>
</dbReference>
<dbReference type="CDD" id="cd00156">
    <property type="entry name" value="REC"/>
    <property type="match status" value="1"/>
</dbReference>
<reference evidence="4" key="1">
    <citation type="journal article" date="2019" name="Int. J. Syst. Evol. Microbiol.">
        <title>The Global Catalogue of Microorganisms (GCM) 10K type strain sequencing project: providing services to taxonomists for standard genome sequencing and annotation.</title>
        <authorList>
            <consortium name="The Broad Institute Genomics Platform"/>
            <consortium name="The Broad Institute Genome Sequencing Center for Infectious Disease"/>
            <person name="Wu L."/>
            <person name="Ma J."/>
        </authorList>
    </citation>
    <scope>NUCLEOTIDE SEQUENCE [LARGE SCALE GENOMIC DNA]</scope>
    <source>
        <strain evidence="4">CCUG 63418</strain>
    </source>
</reference>
<dbReference type="RefSeq" id="WP_377102525.1">
    <property type="nucleotide sequence ID" value="NZ_JBHTHU010000022.1"/>
</dbReference>
<dbReference type="InterPro" id="IPR052893">
    <property type="entry name" value="TCS_response_regulator"/>
</dbReference>
<dbReference type="InterPro" id="IPR011006">
    <property type="entry name" value="CheY-like_superfamily"/>
</dbReference>
<dbReference type="InterPro" id="IPR001789">
    <property type="entry name" value="Sig_transdc_resp-reg_receiver"/>
</dbReference>
<evidence type="ECO:0000256" key="1">
    <source>
        <dbReference type="PROSITE-ProRule" id="PRU00169"/>
    </source>
</evidence>
<feature type="domain" description="Response regulatory" evidence="2">
    <location>
        <begin position="4"/>
        <end position="132"/>
    </location>
</feature>
<accession>A0ABW2Z240</accession>
<dbReference type="EMBL" id="JBHTHU010000022">
    <property type="protein sequence ID" value="MFD0752175.1"/>
    <property type="molecule type" value="Genomic_DNA"/>
</dbReference>
<evidence type="ECO:0000259" key="2">
    <source>
        <dbReference type="PROSITE" id="PS50110"/>
    </source>
</evidence>
<dbReference type="Proteomes" id="UP001596958">
    <property type="component" value="Unassembled WGS sequence"/>
</dbReference>
<sequence length="140" mass="15919">MDLSFIIIDDTELDHFIAKKMINHADKAFEVKSFYEAQSALNYIKEERSIIKSDAITLILLDIYMPIISGYQFLDAFEALDPAVQDKYYVVALTSSHEPADMNRMSAYKSAKGILSKPLLAEDLSAVIMRMITEKDIDMQ</sequence>